<dbReference type="AlphaFoldDB" id="A0A4Y7RER9"/>
<feature type="transmembrane region" description="Helical" evidence="1">
    <location>
        <begin position="33"/>
        <end position="54"/>
    </location>
</feature>
<keyword evidence="1" id="KW-0472">Membrane</keyword>
<accession>A0A4Y7RER9</accession>
<protein>
    <submittedName>
        <fullName evidence="2">Uncharacterized protein</fullName>
    </submittedName>
</protein>
<evidence type="ECO:0000313" key="3">
    <source>
        <dbReference type="Proteomes" id="UP000298324"/>
    </source>
</evidence>
<keyword evidence="1" id="KW-1133">Transmembrane helix</keyword>
<sequence length="75" mass="8214">MTASGVSIVCTDQKAIPLQLAIHPHQDNSLSQFFNAGVIKQAILILIFSIQVYLGDIQNGRQCTTAERKPFVRTG</sequence>
<evidence type="ECO:0000256" key="1">
    <source>
        <dbReference type="SAM" id="Phobius"/>
    </source>
</evidence>
<comment type="caution">
    <text evidence="2">The sequence shown here is derived from an EMBL/GenBank/DDBJ whole genome shotgun (WGS) entry which is preliminary data.</text>
</comment>
<keyword evidence="3" id="KW-1185">Reference proteome</keyword>
<proteinExistence type="predicted"/>
<gene>
    <name evidence="2" type="ORF">Psch_00787</name>
</gene>
<keyword evidence="1" id="KW-0812">Transmembrane</keyword>
<organism evidence="2 3">
    <name type="scientific">Pelotomaculum schinkii</name>
    <dbReference type="NCBI Taxonomy" id="78350"/>
    <lineage>
        <taxon>Bacteria</taxon>
        <taxon>Bacillati</taxon>
        <taxon>Bacillota</taxon>
        <taxon>Clostridia</taxon>
        <taxon>Eubacteriales</taxon>
        <taxon>Desulfotomaculaceae</taxon>
        <taxon>Pelotomaculum</taxon>
    </lineage>
</organism>
<reference evidence="2 3" key="1">
    <citation type="journal article" date="2018" name="Environ. Microbiol.">
        <title>Novel energy conservation strategies and behaviour of Pelotomaculum schinkii driving syntrophic propionate catabolism.</title>
        <authorList>
            <person name="Hidalgo-Ahumada C.A.P."/>
            <person name="Nobu M.K."/>
            <person name="Narihiro T."/>
            <person name="Tamaki H."/>
            <person name="Liu W.T."/>
            <person name="Kamagata Y."/>
            <person name="Stams A.J.M."/>
            <person name="Imachi H."/>
            <person name="Sousa D.Z."/>
        </authorList>
    </citation>
    <scope>NUCLEOTIDE SEQUENCE [LARGE SCALE GENOMIC DNA]</scope>
    <source>
        <strain evidence="2 3">HH</strain>
    </source>
</reference>
<name>A0A4Y7RER9_9FIRM</name>
<dbReference type="EMBL" id="QFGA01000001">
    <property type="protein sequence ID" value="TEB07240.1"/>
    <property type="molecule type" value="Genomic_DNA"/>
</dbReference>
<evidence type="ECO:0000313" key="2">
    <source>
        <dbReference type="EMBL" id="TEB07240.1"/>
    </source>
</evidence>
<dbReference type="Proteomes" id="UP000298324">
    <property type="component" value="Unassembled WGS sequence"/>
</dbReference>